<feature type="transmembrane region" description="Helical" evidence="1">
    <location>
        <begin position="6"/>
        <end position="29"/>
    </location>
</feature>
<reference evidence="2 3" key="1">
    <citation type="journal article" date="2018" name="Nat. Biotechnol.">
        <title>A standardized bacterial taxonomy based on genome phylogeny substantially revises the tree of life.</title>
        <authorList>
            <person name="Parks D.H."/>
            <person name="Chuvochina M."/>
            <person name="Waite D.W."/>
            <person name="Rinke C."/>
            <person name="Skarshewski A."/>
            <person name="Chaumeil P.A."/>
            <person name="Hugenholtz P."/>
        </authorList>
    </citation>
    <scope>NUCLEOTIDE SEQUENCE [LARGE SCALE GENOMIC DNA]</scope>
    <source>
        <strain evidence="2">UBA9375</strain>
    </source>
</reference>
<keyword evidence="1" id="KW-0472">Membrane</keyword>
<evidence type="ECO:0000313" key="3">
    <source>
        <dbReference type="Proteomes" id="UP000263642"/>
    </source>
</evidence>
<name>A0A3D3RFG9_9PLAN</name>
<gene>
    <name evidence="2" type="ORF">DIT97_28590</name>
</gene>
<protein>
    <submittedName>
        <fullName evidence="2">Acyl-CoA thioesterase</fullName>
    </submittedName>
</protein>
<keyword evidence="1" id="KW-1133">Transmembrane helix</keyword>
<organism evidence="2 3">
    <name type="scientific">Gimesia maris</name>
    <dbReference type="NCBI Taxonomy" id="122"/>
    <lineage>
        <taxon>Bacteria</taxon>
        <taxon>Pseudomonadati</taxon>
        <taxon>Planctomycetota</taxon>
        <taxon>Planctomycetia</taxon>
        <taxon>Planctomycetales</taxon>
        <taxon>Planctomycetaceae</taxon>
        <taxon>Gimesia</taxon>
    </lineage>
</organism>
<evidence type="ECO:0000256" key="1">
    <source>
        <dbReference type="SAM" id="Phobius"/>
    </source>
</evidence>
<dbReference type="EMBL" id="DQAY01000176">
    <property type="protein sequence ID" value="HCO26777.1"/>
    <property type="molecule type" value="Genomic_DNA"/>
</dbReference>
<proteinExistence type="predicted"/>
<accession>A0A3D3RFG9</accession>
<keyword evidence="1" id="KW-0812">Transmembrane</keyword>
<dbReference type="Proteomes" id="UP000263642">
    <property type="component" value="Unassembled WGS sequence"/>
</dbReference>
<sequence>MNPIVYHIVSGQAFFTGVTLVLLATLLSLRESSQARR</sequence>
<dbReference type="AlphaFoldDB" id="A0A3D3RFG9"/>
<comment type="caution">
    <text evidence="2">The sequence shown here is derived from an EMBL/GenBank/DDBJ whole genome shotgun (WGS) entry which is preliminary data.</text>
</comment>
<feature type="non-terminal residue" evidence="2">
    <location>
        <position position="37"/>
    </location>
</feature>
<evidence type="ECO:0000313" key="2">
    <source>
        <dbReference type="EMBL" id="HCO26777.1"/>
    </source>
</evidence>